<dbReference type="GO" id="GO:0009073">
    <property type="term" value="P:aromatic amino acid family biosynthetic process"/>
    <property type="evidence" value="ECO:0007669"/>
    <property type="project" value="UniProtKB-KW"/>
</dbReference>
<evidence type="ECO:0000259" key="20">
    <source>
        <dbReference type="Pfam" id="PF24621"/>
    </source>
</evidence>
<keyword evidence="14 17" id="KW-0057">Aromatic amino acid biosynthesis</keyword>
<keyword evidence="11 17" id="KW-0547">Nucleotide-binding</keyword>
<evidence type="ECO:0000256" key="2">
    <source>
        <dbReference type="ARBA" id="ARBA00001911"/>
    </source>
</evidence>
<feature type="domain" description="3-dehydroquinate synthase C-terminal" evidence="20">
    <location>
        <begin position="183"/>
        <end position="327"/>
    </location>
</feature>
<comment type="subcellular location">
    <subcellularLocation>
        <location evidence="3 17">Cytoplasm</location>
    </subcellularLocation>
</comment>
<dbReference type="NCBIfam" id="TIGR01357">
    <property type="entry name" value="aroB"/>
    <property type="match status" value="1"/>
</dbReference>
<evidence type="ECO:0000256" key="3">
    <source>
        <dbReference type="ARBA" id="ARBA00004496"/>
    </source>
</evidence>
<evidence type="ECO:0000256" key="18">
    <source>
        <dbReference type="SAM" id="MobiDB-lite"/>
    </source>
</evidence>
<dbReference type="PANTHER" id="PTHR43622">
    <property type="entry name" value="3-DEHYDROQUINATE SYNTHASE"/>
    <property type="match status" value="1"/>
</dbReference>
<dbReference type="PANTHER" id="PTHR43622:SF7">
    <property type="entry name" value="3-DEHYDROQUINATE SYNTHASE, CHLOROPLASTIC"/>
    <property type="match status" value="1"/>
</dbReference>
<dbReference type="CDD" id="cd08195">
    <property type="entry name" value="DHQS"/>
    <property type="match status" value="1"/>
</dbReference>
<protein>
    <recommendedName>
        <fullName evidence="7 17">3-dehydroquinate synthase</fullName>
        <shortName evidence="17">DHQS</shortName>
        <ecNumber evidence="6 17">4.2.3.4</ecNumber>
    </recommendedName>
</protein>
<evidence type="ECO:0000256" key="12">
    <source>
        <dbReference type="ARBA" id="ARBA00022833"/>
    </source>
</evidence>
<evidence type="ECO:0000256" key="10">
    <source>
        <dbReference type="ARBA" id="ARBA00022723"/>
    </source>
</evidence>
<dbReference type="Gene3D" id="3.40.50.1970">
    <property type="match status" value="1"/>
</dbReference>
<dbReference type="EC" id="4.2.3.4" evidence="6 17"/>
<dbReference type="GO" id="GO:0009423">
    <property type="term" value="P:chorismate biosynthetic process"/>
    <property type="evidence" value="ECO:0007669"/>
    <property type="project" value="UniProtKB-UniRule"/>
</dbReference>
<keyword evidence="13 17" id="KW-0520">NAD</keyword>
<dbReference type="InterPro" id="IPR030963">
    <property type="entry name" value="DHQ_synth_fam"/>
</dbReference>
<reference evidence="22" key="1">
    <citation type="submission" date="2016-06" db="EMBL/GenBank/DDBJ databases">
        <authorList>
            <person name="Nascimento L."/>
            <person name="Pereira R.V."/>
            <person name="Martins L.F."/>
            <person name="Quaggio R.B."/>
            <person name="Silva A.M."/>
            <person name="Setubal J.C."/>
        </authorList>
    </citation>
    <scope>NUCLEOTIDE SEQUENCE [LARGE SCALE GENOMIC DNA]</scope>
</reference>
<dbReference type="FunFam" id="3.40.50.1970:FF:000001">
    <property type="entry name" value="3-dehydroquinate synthase"/>
    <property type="match status" value="1"/>
</dbReference>
<keyword evidence="10 17" id="KW-0479">Metal-binding</keyword>
<organism evidence="21 22">
    <name type="scientific">Bacillus thermozeamaize</name>
    <dbReference type="NCBI Taxonomy" id="230954"/>
    <lineage>
        <taxon>Bacteria</taxon>
        <taxon>Bacillati</taxon>
        <taxon>Bacillota</taxon>
        <taxon>Bacilli</taxon>
        <taxon>Bacillales</taxon>
        <taxon>Bacillaceae</taxon>
        <taxon>Bacillus</taxon>
    </lineage>
</organism>
<proteinExistence type="inferred from homology"/>
<keyword evidence="12 17" id="KW-0862">Zinc</keyword>
<comment type="cofactor">
    <cofactor evidence="17">
        <name>Co(2+)</name>
        <dbReference type="ChEBI" id="CHEBI:48828"/>
    </cofactor>
    <cofactor evidence="17">
        <name>Zn(2+)</name>
        <dbReference type="ChEBI" id="CHEBI:29105"/>
    </cofactor>
    <text evidence="17">Binds 1 divalent metal cation per subunit. Can use either Co(2+) or Zn(2+).</text>
</comment>
<dbReference type="GO" id="GO:0000166">
    <property type="term" value="F:nucleotide binding"/>
    <property type="evidence" value="ECO:0007669"/>
    <property type="project" value="UniProtKB-KW"/>
</dbReference>
<comment type="caution">
    <text evidence="21">The sequence shown here is derived from an EMBL/GenBank/DDBJ whole genome shotgun (WGS) entry which is preliminary data.</text>
</comment>
<evidence type="ECO:0000256" key="11">
    <source>
        <dbReference type="ARBA" id="ARBA00022741"/>
    </source>
</evidence>
<dbReference type="PIRSF" id="PIRSF001455">
    <property type="entry name" value="DHQ_synth"/>
    <property type="match status" value="1"/>
</dbReference>
<keyword evidence="16 17" id="KW-0170">Cobalt</keyword>
<dbReference type="InterPro" id="IPR050071">
    <property type="entry name" value="Dehydroquinate_synthase"/>
</dbReference>
<dbReference type="Pfam" id="PF24621">
    <property type="entry name" value="DHQS_C"/>
    <property type="match status" value="1"/>
</dbReference>
<feature type="binding site" evidence="17">
    <location>
        <position position="186"/>
    </location>
    <ligand>
        <name>Zn(2+)</name>
        <dbReference type="ChEBI" id="CHEBI:29105"/>
    </ligand>
</feature>
<dbReference type="InterPro" id="IPR030960">
    <property type="entry name" value="DHQS/DOIS_N"/>
</dbReference>
<feature type="binding site" evidence="17">
    <location>
        <position position="266"/>
    </location>
    <ligand>
        <name>Zn(2+)</name>
        <dbReference type="ChEBI" id="CHEBI:29105"/>
    </ligand>
</feature>
<comment type="cofactor">
    <cofactor evidence="2 17">
        <name>NAD(+)</name>
        <dbReference type="ChEBI" id="CHEBI:57540"/>
    </cofactor>
</comment>
<keyword evidence="15 17" id="KW-0456">Lyase</keyword>
<dbReference type="Gene3D" id="1.20.1090.10">
    <property type="entry name" value="Dehydroquinate synthase-like - alpha domain"/>
    <property type="match status" value="1"/>
</dbReference>
<dbReference type="EMBL" id="LZRT01000036">
    <property type="protein sequence ID" value="OUM89703.1"/>
    <property type="molecule type" value="Genomic_DNA"/>
</dbReference>
<feature type="domain" description="3-dehydroquinate synthase N-terminal" evidence="19">
    <location>
        <begin position="71"/>
        <end position="180"/>
    </location>
</feature>
<keyword evidence="9 17" id="KW-0028">Amino-acid biosynthesis</keyword>
<dbReference type="Pfam" id="PF01761">
    <property type="entry name" value="DHQ_synthase"/>
    <property type="match status" value="1"/>
</dbReference>
<accession>A0A1Y3PQQ7</accession>
<evidence type="ECO:0000256" key="1">
    <source>
        <dbReference type="ARBA" id="ARBA00001393"/>
    </source>
</evidence>
<feature type="region of interest" description="Disordered" evidence="18">
    <location>
        <begin position="364"/>
        <end position="385"/>
    </location>
</feature>
<comment type="similarity">
    <text evidence="5 17">Belongs to the sugar phosphate cyclases superfamily. Dehydroquinate synthase family.</text>
</comment>
<comment type="function">
    <text evidence="17">Catalyzes the conversion of 3-deoxy-D-arabino-heptulosonate 7-phosphate (DAHP) to dehydroquinate (DHQ).</text>
</comment>
<dbReference type="HAMAP" id="MF_00110">
    <property type="entry name" value="DHQ_synthase"/>
    <property type="match status" value="1"/>
</dbReference>
<gene>
    <name evidence="17" type="primary">aroB</name>
    <name evidence="21" type="ORF">BAA01_02765</name>
</gene>
<feature type="binding site" evidence="17">
    <location>
        <begin position="132"/>
        <end position="133"/>
    </location>
    <ligand>
        <name>NAD(+)</name>
        <dbReference type="ChEBI" id="CHEBI:57540"/>
    </ligand>
</feature>
<evidence type="ECO:0000313" key="22">
    <source>
        <dbReference type="Proteomes" id="UP000196475"/>
    </source>
</evidence>
<evidence type="ECO:0000259" key="19">
    <source>
        <dbReference type="Pfam" id="PF01761"/>
    </source>
</evidence>
<evidence type="ECO:0000256" key="5">
    <source>
        <dbReference type="ARBA" id="ARBA00005412"/>
    </source>
</evidence>
<dbReference type="AlphaFoldDB" id="A0A1Y3PQQ7"/>
<evidence type="ECO:0000256" key="15">
    <source>
        <dbReference type="ARBA" id="ARBA00023239"/>
    </source>
</evidence>
<keyword evidence="8 17" id="KW-0963">Cytoplasm</keyword>
<feature type="binding site" evidence="17">
    <location>
        <position position="249"/>
    </location>
    <ligand>
        <name>Zn(2+)</name>
        <dbReference type="ChEBI" id="CHEBI:29105"/>
    </ligand>
</feature>
<feature type="binding site" evidence="17">
    <location>
        <position position="144"/>
    </location>
    <ligand>
        <name>NAD(+)</name>
        <dbReference type="ChEBI" id="CHEBI:57540"/>
    </ligand>
</feature>
<evidence type="ECO:0000256" key="14">
    <source>
        <dbReference type="ARBA" id="ARBA00023141"/>
    </source>
</evidence>
<evidence type="ECO:0000256" key="6">
    <source>
        <dbReference type="ARBA" id="ARBA00013031"/>
    </source>
</evidence>
<feature type="binding site" evidence="17">
    <location>
        <position position="153"/>
    </location>
    <ligand>
        <name>NAD(+)</name>
        <dbReference type="ChEBI" id="CHEBI:57540"/>
    </ligand>
</feature>
<dbReference type="SUPFAM" id="SSF56796">
    <property type="entry name" value="Dehydroquinate synthase-like"/>
    <property type="match status" value="1"/>
</dbReference>
<feature type="binding site" evidence="17">
    <location>
        <begin position="108"/>
        <end position="112"/>
    </location>
    <ligand>
        <name>NAD(+)</name>
        <dbReference type="ChEBI" id="CHEBI:57540"/>
    </ligand>
</feature>
<evidence type="ECO:0000256" key="9">
    <source>
        <dbReference type="ARBA" id="ARBA00022605"/>
    </source>
</evidence>
<dbReference type="GO" id="GO:0046872">
    <property type="term" value="F:metal ion binding"/>
    <property type="evidence" value="ECO:0007669"/>
    <property type="project" value="UniProtKB-KW"/>
</dbReference>
<evidence type="ECO:0000256" key="17">
    <source>
        <dbReference type="HAMAP-Rule" id="MF_00110"/>
    </source>
</evidence>
<dbReference type="InterPro" id="IPR056179">
    <property type="entry name" value="DHQS_C"/>
</dbReference>
<evidence type="ECO:0000256" key="4">
    <source>
        <dbReference type="ARBA" id="ARBA00004661"/>
    </source>
</evidence>
<evidence type="ECO:0000256" key="13">
    <source>
        <dbReference type="ARBA" id="ARBA00023027"/>
    </source>
</evidence>
<dbReference type="UniPathway" id="UPA00053">
    <property type="reaction ID" value="UER00085"/>
</dbReference>
<evidence type="ECO:0000256" key="7">
    <source>
        <dbReference type="ARBA" id="ARBA00017684"/>
    </source>
</evidence>
<dbReference type="GO" id="GO:0005737">
    <property type="term" value="C:cytoplasm"/>
    <property type="evidence" value="ECO:0007669"/>
    <property type="project" value="UniProtKB-SubCell"/>
</dbReference>
<comment type="pathway">
    <text evidence="4 17">Metabolic intermediate biosynthesis; chorismate biosynthesis; chorismate from D-erythrose 4-phosphate and phosphoenolpyruvate: step 2/7.</text>
</comment>
<evidence type="ECO:0000256" key="16">
    <source>
        <dbReference type="ARBA" id="ARBA00023285"/>
    </source>
</evidence>
<dbReference type="Proteomes" id="UP000196475">
    <property type="component" value="Unassembled WGS sequence"/>
</dbReference>
<sequence>MRQLTVSLGKRSYPILIGESLLKSLGDLFRNAGIDRRRKILVVTDQHVASFYLQTVMEQLQSHGYRVYSSIVPAGEQSKSLKIYEQVITQALEYDLDRQSVIVALGGGVVGDLAGFVAATYMRGIAYVQLPTTLLAHDSSVGGKVAVNHVLGKNMIGAFHQPKMVIYDLKALRTLPKREILSGFAEVIKHAAIWDAEFFQWLSEQAHLLLQLRNDLLEDALFRSCQIKAHVVSEDEREAGLRKVLNFGHTVGHALESYYGYRRLAHGEGVAIGMVVASRIGGKLNPEVKAVEEALTELLMRFELPVRIPADADLNKILELIYHDKKVHHGHIHMVLPTKIGQVQIDQVVPPELLIQAMQELQEENPQGLSDPVDEIYAQEGESSR</sequence>
<evidence type="ECO:0000256" key="8">
    <source>
        <dbReference type="ARBA" id="ARBA00022490"/>
    </source>
</evidence>
<comment type="caution">
    <text evidence="17">Lacks conserved residue(s) required for the propagation of feature annotation.</text>
</comment>
<name>A0A1Y3PQQ7_9BACI</name>
<dbReference type="InterPro" id="IPR016037">
    <property type="entry name" value="DHQ_synth_AroB"/>
</dbReference>
<dbReference type="GO" id="GO:0003856">
    <property type="term" value="F:3-dehydroquinate synthase activity"/>
    <property type="evidence" value="ECO:0007669"/>
    <property type="project" value="UniProtKB-UniRule"/>
</dbReference>
<comment type="catalytic activity">
    <reaction evidence="1 17">
        <text>7-phospho-2-dehydro-3-deoxy-D-arabino-heptonate = 3-dehydroquinate + phosphate</text>
        <dbReference type="Rhea" id="RHEA:21968"/>
        <dbReference type="ChEBI" id="CHEBI:32364"/>
        <dbReference type="ChEBI" id="CHEBI:43474"/>
        <dbReference type="ChEBI" id="CHEBI:58394"/>
        <dbReference type="EC" id="4.2.3.4"/>
    </reaction>
</comment>
<dbReference type="GO" id="GO:0008652">
    <property type="term" value="P:amino acid biosynthetic process"/>
    <property type="evidence" value="ECO:0007669"/>
    <property type="project" value="UniProtKB-KW"/>
</dbReference>
<evidence type="ECO:0000313" key="21">
    <source>
        <dbReference type="EMBL" id="OUM89703.1"/>
    </source>
</evidence>